<dbReference type="EMBL" id="AOSV01000021">
    <property type="protein sequence ID" value="EMG36989.1"/>
    <property type="molecule type" value="Genomic_DNA"/>
</dbReference>
<protein>
    <submittedName>
        <fullName evidence="1">Uncharacterized protein</fullName>
    </submittedName>
</protein>
<organism evidence="1 2">
    <name type="scientific">Desulfocurvibacter africanus PCS</name>
    <dbReference type="NCBI Taxonomy" id="1262666"/>
    <lineage>
        <taxon>Bacteria</taxon>
        <taxon>Pseudomonadati</taxon>
        <taxon>Thermodesulfobacteriota</taxon>
        <taxon>Desulfovibrionia</taxon>
        <taxon>Desulfovibrionales</taxon>
        <taxon>Desulfovibrionaceae</taxon>
        <taxon>Desulfocurvibacter</taxon>
    </lineage>
</organism>
<proteinExistence type="predicted"/>
<dbReference type="AlphaFoldDB" id="M5PSA5"/>
<evidence type="ECO:0000313" key="1">
    <source>
        <dbReference type="EMBL" id="EMG36989.1"/>
    </source>
</evidence>
<evidence type="ECO:0000313" key="2">
    <source>
        <dbReference type="Proteomes" id="UP000011922"/>
    </source>
</evidence>
<comment type="caution">
    <text evidence="1">The sequence shown here is derived from an EMBL/GenBank/DDBJ whole genome shotgun (WGS) entry which is preliminary data.</text>
</comment>
<sequence length="31" mass="3262">MRLEQIAIKTPALALTAQVNCAYAYAAASHA</sequence>
<gene>
    <name evidence="1" type="ORF">PCS_02126</name>
</gene>
<accession>M5PSA5</accession>
<dbReference type="Proteomes" id="UP000011922">
    <property type="component" value="Unassembled WGS sequence"/>
</dbReference>
<reference evidence="1 2" key="1">
    <citation type="journal article" date="2013" name="Genome Announc.">
        <title>Draft Genome Sequence for Desulfovibrio africanus Strain PCS.</title>
        <authorList>
            <person name="Brown S.D."/>
            <person name="Utturkar S.M."/>
            <person name="Arkin A.P."/>
            <person name="Deutschbauer A.M."/>
            <person name="Elias D.A."/>
            <person name="Hazen T.C."/>
            <person name="Chakraborty R."/>
        </authorList>
    </citation>
    <scope>NUCLEOTIDE SEQUENCE [LARGE SCALE GENOMIC DNA]</scope>
    <source>
        <strain evidence="1 2">PCS</strain>
    </source>
</reference>
<feature type="non-terminal residue" evidence="1">
    <location>
        <position position="31"/>
    </location>
</feature>
<name>M5PSA5_DESAF</name>